<evidence type="ECO:0000313" key="5">
    <source>
        <dbReference type="EMBL" id="RRJ84168.1"/>
    </source>
</evidence>
<evidence type="ECO:0000256" key="4">
    <source>
        <dbReference type="SAM" id="SignalP"/>
    </source>
</evidence>
<sequence>MNAFKISALAAAVVAASSVSSMAQADASAAWDQFADDSKLSLHLRNFYHDRDRDNNDFVDGADQDQTSWAQAFRFDFSSGMAGNLVGVDAFGYYNQKLMGDKGEGGLGTLRANSSGKQTSHGKAGAALKLNVADVAVLKAGDFRMSGPMVNDSDSRNLPSVREGAQIRSTFSESLNLYAQMVTGGSAKTSSNTEDYEVDGDKEAVYVVGGDYTIGGVGNGLLISVAGGKQTNNEAGYYAAVDVDFDIADGMNLALGSQYGYKQLIGNADDNNTFKEDDISWYDVGASLSFGPAKLSASYQAVEQQDAGQYDEDHFDTSSFYWGGGNDDTGFYGRNSVQIGDFNANGETSWQVRGDLSFADLGVPGLSLMARYIDGTIDKDSVGSTDDVDETELDLEAKYKIQDGAAKGLQFHLRYAQYEVDPNLAGAKKFELDDFRFITSYTLSVF</sequence>
<reference evidence="5 6" key="1">
    <citation type="submission" date="2018-08" db="EMBL/GenBank/DDBJ databases">
        <authorList>
            <person name="Khan S.A."/>
        </authorList>
    </citation>
    <scope>NUCLEOTIDE SEQUENCE [LARGE SCALE GENOMIC DNA]</scope>
    <source>
        <strain evidence="5 6">GTF-13</strain>
    </source>
</reference>
<comment type="similarity">
    <text evidence="1">Belongs to the outer membrane porin (Opr) (TC 1.B.25) family.</text>
</comment>
<evidence type="ECO:0000313" key="6">
    <source>
        <dbReference type="Proteomes" id="UP000280792"/>
    </source>
</evidence>
<feature type="signal peptide" evidence="4">
    <location>
        <begin position="1"/>
        <end position="25"/>
    </location>
</feature>
<dbReference type="PANTHER" id="PTHR34596:SF2">
    <property type="entry name" value="CHITOPORIN"/>
    <property type="match status" value="1"/>
</dbReference>
<gene>
    <name evidence="5" type="ORF">D0544_03345</name>
</gene>
<evidence type="ECO:0000256" key="3">
    <source>
        <dbReference type="ARBA" id="ARBA00022729"/>
    </source>
</evidence>
<keyword evidence="2" id="KW-0813">Transport</keyword>
<dbReference type="PANTHER" id="PTHR34596">
    <property type="entry name" value="CHITOPORIN"/>
    <property type="match status" value="1"/>
</dbReference>
<feature type="chain" id="PRO_5018170785" evidence="4">
    <location>
        <begin position="26"/>
        <end position="446"/>
    </location>
</feature>
<reference evidence="5 6" key="2">
    <citation type="submission" date="2018-12" db="EMBL/GenBank/DDBJ databases">
        <title>Simiduia agarivorans gen. nov., sp. nov., a marine, agarolytic bacterium isolated from shallow coastal water from Keelung, Taiwan.</title>
        <authorList>
            <person name="Shieh W.Y."/>
        </authorList>
    </citation>
    <scope>NUCLEOTIDE SEQUENCE [LARGE SCALE GENOMIC DNA]</scope>
    <source>
        <strain evidence="5 6">GTF-13</strain>
    </source>
</reference>
<proteinExistence type="inferred from homology"/>
<dbReference type="GO" id="GO:0015288">
    <property type="term" value="F:porin activity"/>
    <property type="evidence" value="ECO:0007669"/>
    <property type="project" value="TreeGrafter"/>
</dbReference>
<evidence type="ECO:0000256" key="1">
    <source>
        <dbReference type="ARBA" id="ARBA00009075"/>
    </source>
</evidence>
<dbReference type="GO" id="GO:0016020">
    <property type="term" value="C:membrane"/>
    <property type="evidence" value="ECO:0007669"/>
    <property type="project" value="InterPro"/>
</dbReference>
<dbReference type="Gene3D" id="2.40.160.10">
    <property type="entry name" value="Porin"/>
    <property type="match status" value="1"/>
</dbReference>
<name>A0A3P3VQE2_9GAMM</name>
<evidence type="ECO:0000256" key="2">
    <source>
        <dbReference type="ARBA" id="ARBA00022448"/>
    </source>
</evidence>
<dbReference type="AlphaFoldDB" id="A0A3P3VQE2"/>
<dbReference type="Proteomes" id="UP000280792">
    <property type="component" value="Unassembled WGS sequence"/>
</dbReference>
<organism evidence="5 6">
    <name type="scientific">Aestuariirhabdus litorea</name>
    <dbReference type="NCBI Taxonomy" id="2528527"/>
    <lineage>
        <taxon>Bacteria</taxon>
        <taxon>Pseudomonadati</taxon>
        <taxon>Pseudomonadota</taxon>
        <taxon>Gammaproteobacteria</taxon>
        <taxon>Oceanospirillales</taxon>
        <taxon>Aestuariirhabdaceae</taxon>
        <taxon>Aestuariirhabdus</taxon>
    </lineage>
</organism>
<keyword evidence="6" id="KW-1185">Reference proteome</keyword>
<dbReference type="EMBL" id="QWEZ01000001">
    <property type="protein sequence ID" value="RRJ84168.1"/>
    <property type="molecule type" value="Genomic_DNA"/>
</dbReference>
<dbReference type="Pfam" id="PF03573">
    <property type="entry name" value="OprD"/>
    <property type="match status" value="1"/>
</dbReference>
<comment type="caution">
    <text evidence="5">The sequence shown here is derived from an EMBL/GenBank/DDBJ whole genome shotgun (WGS) entry which is preliminary data.</text>
</comment>
<protein>
    <submittedName>
        <fullName evidence="5">Outer membrane porin, OprD family</fullName>
    </submittedName>
</protein>
<dbReference type="InterPro" id="IPR023614">
    <property type="entry name" value="Porin_dom_sf"/>
</dbReference>
<keyword evidence="3 4" id="KW-0732">Signal</keyword>
<dbReference type="InterPro" id="IPR005318">
    <property type="entry name" value="OM_porin_bac"/>
</dbReference>
<accession>A0A3P3VQE2</accession>